<dbReference type="STRING" id="1619100.UT34_C0002G0215"/>
<dbReference type="AlphaFoldDB" id="A0A0G0MRD9"/>
<name>A0A0G0MRD9_9BACT</name>
<evidence type="ECO:0000313" key="2">
    <source>
        <dbReference type="Proteomes" id="UP000034799"/>
    </source>
</evidence>
<dbReference type="Proteomes" id="UP000034799">
    <property type="component" value="Unassembled WGS sequence"/>
</dbReference>
<dbReference type="EMBL" id="LBWK01000002">
    <property type="protein sequence ID" value="KKR05708.1"/>
    <property type="molecule type" value="Genomic_DNA"/>
</dbReference>
<organism evidence="1 2">
    <name type="scientific">candidate division WS6 bacterium GW2011_GWF2_39_15</name>
    <dbReference type="NCBI Taxonomy" id="1619100"/>
    <lineage>
        <taxon>Bacteria</taxon>
        <taxon>Candidatus Dojkabacteria</taxon>
    </lineage>
</organism>
<sequence length="165" mass="18443">MTILNNTDHINIPGFNSEVPFNDLMEALVNGEKDETPLGFGKFIFDTIGNGSLFVLKFVREYGLGNARKAYYLYEKDGNGQKGHLAHVVIADSCTCDKAIITLTDLEPALGGDLIQYYGRPFPIEEGCTQSSDLGFIFYVESMGNKFRAPMVKEDDFEKKMARFC</sequence>
<comment type="caution">
    <text evidence="1">The sequence shown here is derived from an EMBL/GenBank/DDBJ whole genome shotgun (WGS) entry which is preliminary data.</text>
</comment>
<protein>
    <submittedName>
        <fullName evidence="1">Uncharacterized protein</fullName>
    </submittedName>
</protein>
<gene>
    <name evidence="1" type="ORF">UT34_C0002G0215</name>
</gene>
<proteinExistence type="predicted"/>
<reference evidence="1 2" key="1">
    <citation type="journal article" date="2015" name="Nature">
        <title>rRNA introns, odd ribosomes, and small enigmatic genomes across a large radiation of phyla.</title>
        <authorList>
            <person name="Brown C.T."/>
            <person name="Hug L.A."/>
            <person name="Thomas B.C."/>
            <person name="Sharon I."/>
            <person name="Castelle C.J."/>
            <person name="Singh A."/>
            <person name="Wilkins M.J."/>
            <person name="Williams K.H."/>
            <person name="Banfield J.F."/>
        </authorList>
    </citation>
    <scope>NUCLEOTIDE SEQUENCE [LARGE SCALE GENOMIC DNA]</scope>
</reference>
<accession>A0A0G0MRD9</accession>
<evidence type="ECO:0000313" key="1">
    <source>
        <dbReference type="EMBL" id="KKR05708.1"/>
    </source>
</evidence>